<feature type="compositionally biased region" description="Basic and acidic residues" evidence="1">
    <location>
        <begin position="49"/>
        <end position="74"/>
    </location>
</feature>
<organism evidence="2 3">
    <name type="scientific">Rhodococcus wratislaviensis</name>
    <name type="common">Tsukamurella wratislaviensis</name>
    <dbReference type="NCBI Taxonomy" id="44752"/>
    <lineage>
        <taxon>Bacteria</taxon>
        <taxon>Bacillati</taxon>
        <taxon>Actinomycetota</taxon>
        <taxon>Actinomycetes</taxon>
        <taxon>Mycobacteriales</taxon>
        <taxon>Nocardiaceae</taxon>
        <taxon>Rhodococcus</taxon>
    </lineage>
</organism>
<dbReference type="AlphaFoldDB" id="A0A402CHE5"/>
<gene>
    <name evidence="2" type="ORF">Rhow_007116</name>
</gene>
<protein>
    <submittedName>
        <fullName evidence="2">Uncharacterized protein</fullName>
    </submittedName>
</protein>
<dbReference type="Proteomes" id="UP000287519">
    <property type="component" value="Unassembled WGS sequence"/>
</dbReference>
<name>A0A402CHE5_RHOWR</name>
<keyword evidence="3" id="KW-1185">Reference proteome</keyword>
<comment type="caution">
    <text evidence="2">The sequence shown here is derived from an EMBL/GenBank/DDBJ whole genome shotgun (WGS) entry which is preliminary data.</text>
</comment>
<proteinExistence type="predicted"/>
<evidence type="ECO:0000256" key="1">
    <source>
        <dbReference type="SAM" id="MobiDB-lite"/>
    </source>
</evidence>
<evidence type="ECO:0000313" key="3">
    <source>
        <dbReference type="Proteomes" id="UP000287519"/>
    </source>
</evidence>
<evidence type="ECO:0000313" key="2">
    <source>
        <dbReference type="EMBL" id="GCE42987.1"/>
    </source>
</evidence>
<sequence>MPLLQALSEPGVRAILVVGVLGLGRGWCCSHVFLHCALTGNVRSPSRSGSDHRRLERRTVPAEKGETFHRELNC</sequence>
<reference evidence="2 3" key="1">
    <citation type="submission" date="2018-11" db="EMBL/GenBank/DDBJ databases">
        <title>Microbial catabolism of amino acid.</title>
        <authorList>
            <person name="Hibi M."/>
            <person name="Ogawa J."/>
        </authorList>
    </citation>
    <scope>NUCLEOTIDE SEQUENCE [LARGE SCALE GENOMIC DNA]</scope>
    <source>
        <strain evidence="2 3">C31-06</strain>
    </source>
</reference>
<accession>A0A402CHE5</accession>
<dbReference type="EMBL" id="BHYM01000065">
    <property type="protein sequence ID" value="GCE42987.1"/>
    <property type="molecule type" value="Genomic_DNA"/>
</dbReference>
<feature type="region of interest" description="Disordered" evidence="1">
    <location>
        <begin position="43"/>
        <end position="74"/>
    </location>
</feature>